<accession>A0A5C6NIU4</accession>
<organism evidence="2 3">
    <name type="scientific">Takifugu flavidus</name>
    <name type="common">sansaifugu</name>
    <dbReference type="NCBI Taxonomy" id="433684"/>
    <lineage>
        <taxon>Eukaryota</taxon>
        <taxon>Metazoa</taxon>
        <taxon>Chordata</taxon>
        <taxon>Craniata</taxon>
        <taxon>Vertebrata</taxon>
        <taxon>Euteleostomi</taxon>
        <taxon>Actinopterygii</taxon>
        <taxon>Neopterygii</taxon>
        <taxon>Teleostei</taxon>
        <taxon>Neoteleostei</taxon>
        <taxon>Acanthomorphata</taxon>
        <taxon>Eupercaria</taxon>
        <taxon>Tetraodontiformes</taxon>
        <taxon>Tetradontoidea</taxon>
        <taxon>Tetraodontidae</taxon>
        <taxon>Takifugu</taxon>
    </lineage>
</organism>
<proteinExistence type="predicted"/>
<dbReference type="GO" id="GO:0005886">
    <property type="term" value="C:plasma membrane"/>
    <property type="evidence" value="ECO:0007669"/>
    <property type="project" value="TreeGrafter"/>
</dbReference>
<reference evidence="2 3" key="1">
    <citation type="submission" date="2019-04" db="EMBL/GenBank/DDBJ databases">
        <title>Chromosome genome assembly for Takifugu flavidus.</title>
        <authorList>
            <person name="Xiao S."/>
        </authorList>
    </citation>
    <scope>NUCLEOTIDE SEQUENCE [LARGE SCALE GENOMIC DNA]</scope>
    <source>
        <strain evidence="2">HTHZ2018</strain>
        <tissue evidence="2">Muscle</tissue>
    </source>
</reference>
<dbReference type="Proteomes" id="UP000324091">
    <property type="component" value="Chromosome 2"/>
</dbReference>
<keyword evidence="3" id="KW-1185">Reference proteome</keyword>
<evidence type="ECO:0000313" key="2">
    <source>
        <dbReference type="EMBL" id="TWW67153.1"/>
    </source>
</evidence>
<dbReference type="AlphaFoldDB" id="A0A5C6NIU4"/>
<dbReference type="InterPro" id="IPR024881">
    <property type="entry name" value="Tip"/>
</dbReference>
<comment type="caution">
    <text evidence="2">The sequence shown here is derived from an EMBL/GenBank/DDBJ whole genome shotgun (WGS) entry which is preliminary data.</text>
</comment>
<sequence>MEARLSELETRFRSLELAGVASGSQEKLAAAEPPSVASASGPPAAAGSPGRLGDGSQEAEPQTKAHGAPPPASRGSSFFPTRRHTLRNRPWLKCLHGHGAPTVDPAWRIMPAAYCISICGSKAPTSVKLEANKFQTVNWKNVQPDKCVDAASVSPSGQQAFLLENVPCNSPSCQAVGRMFHIHWDQSDLGAIRNATMATFFDIYEDGALIVPYLSACLYLQGILDMLVLSQAEDKKDLIVHALKNNFEADAYFVKVMGK</sequence>
<gene>
    <name evidence="2" type="ORF">D4764_02G0001940</name>
</gene>
<name>A0A5C6NIU4_9TELE</name>
<protein>
    <submittedName>
        <fullName evidence="2">T-cell immunomodulatory protein</fullName>
    </submittedName>
</protein>
<dbReference type="PANTHER" id="PTHR13412">
    <property type="entry name" value="T-CELL IMMUNOMODULATORY PROTEIN HOMOLOG"/>
    <property type="match status" value="1"/>
</dbReference>
<feature type="region of interest" description="Disordered" evidence="1">
    <location>
        <begin position="17"/>
        <end position="81"/>
    </location>
</feature>
<evidence type="ECO:0000313" key="3">
    <source>
        <dbReference type="Proteomes" id="UP000324091"/>
    </source>
</evidence>
<dbReference type="PANTHER" id="PTHR13412:SF0">
    <property type="entry name" value="T-CELL IMMUNOMODULATORY PROTEIN"/>
    <property type="match status" value="1"/>
</dbReference>
<evidence type="ECO:0000256" key="1">
    <source>
        <dbReference type="SAM" id="MobiDB-lite"/>
    </source>
</evidence>
<feature type="compositionally biased region" description="Low complexity" evidence="1">
    <location>
        <begin position="30"/>
        <end position="49"/>
    </location>
</feature>
<dbReference type="EMBL" id="RHFK02000012">
    <property type="protein sequence ID" value="TWW67153.1"/>
    <property type="molecule type" value="Genomic_DNA"/>
</dbReference>